<name>A0A2N9KG19_9LACO</name>
<dbReference type="PANTHER" id="PTHR12526">
    <property type="entry name" value="GLYCOSYLTRANSFERASE"/>
    <property type="match status" value="1"/>
</dbReference>
<keyword evidence="7" id="KW-1185">Reference proteome</keyword>
<dbReference type="Gene3D" id="3.40.50.2000">
    <property type="entry name" value="Glycogen Phosphorylase B"/>
    <property type="match status" value="2"/>
</dbReference>
<keyword evidence="1 5" id="KW-0328">Glycosyltransferase</keyword>
<evidence type="ECO:0000313" key="5">
    <source>
        <dbReference type="EMBL" id="SPE09399.1"/>
    </source>
</evidence>
<proteinExistence type="predicted"/>
<gene>
    <name evidence="5" type="primary">gtf1_3</name>
    <name evidence="4" type="ORF">LES8486_01406</name>
    <name evidence="5" type="ORF">LES9216_01553</name>
</gene>
<dbReference type="AlphaFoldDB" id="A0A2N9KG19"/>
<dbReference type="EC" id="2.4.1.-" evidence="5"/>
<evidence type="ECO:0000313" key="7">
    <source>
        <dbReference type="Proteomes" id="UP000239237"/>
    </source>
</evidence>
<dbReference type="Proteomes" id="UP000237923">
    <property type="component" value="Unassembled WGS sequence"/>
</dbReference>
<reference evidence="4 7" key="2">
    <citation type="submission" date="2018-02" db="EMBL/GenBank/DDBJ databases">
        <authorList>
            <person name="Rodrigo-Torres L."/>
            <person name="Arahal R. D."/>
            <person name="Lucena T."/>
        </authorList>
    </citation>
    <scope>NUCLEOTIDE SEQUENCE [LARGE SCALE GENOMIC DNA]</scope>
    <source>
        <strain evidence="4 7">CECT 8486</strain>
    </source>
</reference>
<dbReference type="RefSeq" id="WP_072614326.1">
    <property type="nucleotide sequence ID" value="NZ_AP017935.1"/>
</dbReference>
<dbReference type="GeneID" id="99674988"/>
<dbReference type="SUPFAM" id="SSF53756">
    <property type="entry name" value="UDP-Glycosyltransferase/glycogen phosphorylase"/>
    <property type="match status" value="1"/>
</dbReference>
<keyword evidence="2 5" id="KW-0808">Transferase</keyword>
<evidence type="ECO:0000313" key="6">
    <source>
        <dbReference type="Proteomes" id="UP000237923"/>
    </source>
</evidence>
<dbReference type="PANTHER" id="PTHR12526:SF629">
    <property type="entry name" value="TEICHURONIC ACID BIOSYNTHESIS GLYCOSYLTRANSFERASE TUAH-RELATED"/>
    <property type="match status" value="1"/>
</dbReference>
<dbReference type="InterPro" id="IPR001296">
    <property type="entry name" value="Glyco_trans_1"/>
</dbReference>
<evidence type="ECO:0000259" key="3">
    <source>
        <dbReference type="Pfam" id="PF00534"/>
    </source>
</evidence>
<accession>A0A2N9KG19</accession>
<dbReference type="Pfam" id="PF00534">
    <property type="entry name" value="Glycos_transf_1"/>
    <property type="match status" value="1"/>
</dbReference>
<feature type="domain" description="Glycosyl transferase family 1" evidence="3">
    <location>
        <begin position="299"/>
        <end position="441"/>
    </location>
</feature>
<dbReference type="EMBL" id="OKQR01000002">
    <property type="protein sequence ID" value="SPD93743.1"/>
    <property type="molecule type" value="Genomic_DNA"/>
</dbReference>
<dbReference type="Proteomes" id="UP000239237">
    <property type="component" value="Unassembled WGS sequence"/>
</dbReference>
<evidence type="ECO:0000256" key="2">
    <source>
        <dbReference type="ARBA" id="ARBA00022679"/>
    </source>
</evidence>
<dbReference type="EMBL" id="OKQU01000002">
    <property type="protein sequence ID" value="SPE09399.1"/>
    <property type="molecule type" value="Genomic_DNA"/>
</dbReference>
<organism evidence="5 6">
    <name type="scientific">Leuconostoc suionicum</name>
    <dbReference type="NCBI Taxonomy" id="1511761"/>
    <lineage>
        <taxon>Bacteria</taxon>
        <taxon>Bacillati</taxon>
        <taxon>Bacillota</taxon>
        <taxon>Bacilli</taxon>
        <taxon>Lactobacillales</taxon>
        <taxon>Lactobacillaceae</taxon>
        <taxon>Leuconostoc</taxon>
    </lineage>
</organism>
<dbReference type="KEGG" id="lsu:A6B45_09275"/>
<evidence type="ECO:0000256" key="1">
    <source>
        <dbReference type="ARBA" id="ARBA00022676"/>
    </source>
</evidence>
<sequence length="481" mass="55518">MNFFVNKAIGESNSGVEHAQFYRAHCFREKKIEFKFIFTDLLPQLHHHMQLWSLPENEVIGLYDFLLSDDPNRYAETGLTEINEYSTNSLWDLTNTQRTIVHQTTGQYTETIFRTKSYSEAKKIFLIDDDRVILKNGTHEIMWHYRDSGSRGKIATNIHLHNFRGKNYVFSTKEALIDFFFIEMQHIFQKNIYFLDRGTACEESLVRLKRIGLPLKIVDMIHAEHLVTYQGGHPLWNNYYQYMFDHLDDMDLVVTATELQAEMIKKQLTQMNMRGVDKIYAVPVGGVAKLENPRRWHGGTAHFVTASRLHPEKNIVQIIKAVKKLRDERMDVTLAIYGSGNEKENIQRAIAELDLQFSVHLRGLSQDIIHDFQKYDAFVSASYSEGFGLTYIEAIGDALPIATYANLYGAQELVCEGVNGCLAAFDRDKAQEHANISNLADAMRRIFDNYDHLSVGAHQKAKEYQTNNIADQWQKICEVLI</sequence>
<evidence type="ECO:0000313" key="4">
    <source>
        <dbReference type="EMBL" id="SPD93743.1"/>
    </source>
</evidence>
<dbReference type="GO" id="GO:0016757">
    <property type="term" value="F:glycosyltransferase activity"/>
    <property type="evidence" value="ECO:0007669"/>
    <property type="project" value="UniProtKB-KW"/>
</dbReference>
<reference evidence="5 6" key="1">
    <citation type="submission" date="2018-02" db="EMBL/GenBank/DDBJ databases">
        <authorList>
            <person name="Cohen D.B."/>
            <person name="Kent A.D."/>
        </authorList>
    </citation>
    <scope>NUCLEOTIDE SEQUENCE [LARGE SCALE GENOMIC DNA]</scope>
    <source>
        <strain evidence="5 6">CECT 9216</strain>
    </source>
</reference>
<protein>
    <submittedName>
        <fullName evidence="5">Glycosyltransferase Gtf1</fullName>
        <ecNumber evidence="5">2.4.1.-</ecNumber>
    </submittedName>
</protein>